<feature type="signal peptide" evidence="5">
    <location>
        <begin position="1"/>
        <end position="21"/>
    </location>
</feature>
<reference evidence="7" key="1">
    <citation type="journal article" date="2019" name="Int. J. Syst. Evol. Microbiol.">
        <title>The Global Catalogue of Microorganisms (GCM) 10K type strain sequencing project: providing services to taxonomists for standard genome sequencing and annotation.</title>
        <authorList>
            <consortium name="The Broad Institute Genomics Platform"/>
            <consortium name="The Broad Institute Genome Sequencing Center for Infectious Disease"/>
            <person name="Wu L."/>
            <person name="Ma J."/>
        </authorList>
    </citation>
    <scope>NUCLEOTIDE SEQUENCE [LARGE SCALE GENOMIC DNA]</scope>
    <source>
        <strain evidence="7">JCM 31920</strain>
    </source>
</reference>
<dbReference type="InterPro" id="IPR005632">
    <property type="entry name" value="Chaperone_Skp"/>
</dbReference>
<dbReference type="SMART" id="SM00935">
    <property type="entry name" value="OmpH"/>
    <property type="match status" value="1"/>
</dbReference>
<evidence type="ECO:0000313" key="7">
    <source>
        <dbReference type="Proteomes" id="UP001501508"/>
    </source>
</evidence>
<feature type="region of interest" description="Disordered" evidence="4">
    <location>
        <begin position="182"/>
        <end position="206"/>
    </location>
</feature>
<dbReference type="RefSeq" id="WP_345032268.1">
    <property type="nucleotide sequence ID" value="NZ_BAABEY010000036.1"/>
</dbReference>
<sequence>MKKAVFALVALVASLVNPLMAQTPTKIGYTDVEVILGRLPDAKKIQSELEVTRAQFEKSIQEKIKEFQDKLDKYQKNAQNMNEVLRADSERELQNLQKSIEDLQANSQQSLMQKQQTLLTPVLDKISAAIQQIGKEQGYLYIINSDTGQNANPILLYVGSEEYNVTDLVLTKLGVDPKAAAAAEAKPAATPAAPAAGSKPAANKPK</sequence>
<keyword evidence="2 5" id="KW-0732">Signal</keyword>
<evidence type="ECO:0008006" key="8">
    <source>
        <dbReference type="Google" id="ProtNLM"/>
    </source>
</evidence>
<evidence type="ECO:0000256" key="4">
    <source>
        <dbReference type="SAM" id="MobiDB-lite"/>
    </source>
</evidence>
<feature type="chain" id="PRO_5047398347" description="OmpH family outer membrane protein" evidence="5">
    <location>
        <begin position="22"/>
        <end position="206"/>
    </location>
</feature>
<dbReference type="InterPro" id="IPR024930">
    <property type="entry name" value="Skp_dom_sf"/>
</dbReference>
<comment type="caution">
    <text evidence="6">The sequence shown here is derived from an EMBL/GenBank/DDBJ whole genome shotgun (WGS) entry which is preliminary data.</text>
</comment>
<evidence type="ECO:0000256" key="3">
    <source>
        <dbReference type="SAM" id="Coils"/>
    </source>
</evidence>
<proteinExistence type="inferred from homology"/>
<keyword evidence="7" id="KW-1185">Reference proteome</keyword>
<dbReference type="PANTHER" id="PTHR35089">
    <property type="entry name" value="CHAPERONE PROTEIN SKP"/>
    <property type="match status" value="1"/>
</dbReference>
<evidence type="ECO:0000256" key="5">
    <source>
        <dbReference type="SAM" id="SignalP"/>
    </source>
</evidence>
<gene>
    <name evidence="6" type="ORF">GCM10023091_38780</name>
</gene>
<dbReference type="Pfam" id="PF03938">
    <property type="entry name" value="OmpH"/>
    <property type="match status" value="1"/>
</dbReference>
<organism evidence="6 7">
    <name type="scientific">Ravibacter arvi</name>
    <dbReference type="NCBI Taxonomy" id="2051041"/>
    <lineage>
        <taxon>Bacteria</taxon>
        <taxon>Pseudomonadati</taxon>
        <taxon>Bacteroidota</taxon>
        <taxon>Cytophagia</taxon>
        <taxon>Cytophagales</taxon>
        <taxon>Spirosomataceae</taxon>
        <taxon>Ravibacter</taxon>
    </lineage>
</organism>
<comment type="similarity">
    <text evidence="1">Belongs to the Skp family.</text>
</comment>
<evidence type="ECO:0000256" key="1">
    <source>
        <dbReference type="ARBA" id="ARBA00009091"/>
    </source>
</evidence>
<dbReference type="PANTHER" id="PTHR35089:SF1">
    <property type="entry name" value="CHAPERONE PROTEIN SKP"/>
    <property type="match status" value="1"/>
</dbReference>
<evidence type="ECO:0000313" key="6">
    <source>
        <dbReference type="EMBL" id="GAA4446148.1"/>
    </source>
</evidence>
<name>A0ABP8MAB6_9BACT</name>
<dbReference type="SUPFAM" id="SSF111384">
    <property type="entry name" value="OmpH-like"/>
    <property type="match status" value="1"/>
</dbReference>
<dbReference type="Gene3D" id="3.30.910.20">
    <property type="entry name" value="Skp domain"/>
    <property type="match status" value="1"/>
</dbReference>
<dbReference type="Proteomes" id="UP001501508">
    <property type="component" value="Unassembled WGS sequence"/>
</dbReference>
<protein>
    <recommendedName>
        <fullName evidence="8">OmpH family outer membrane protein</fullName>
    </recommendedName>
</protein>
<accession>A0ABP8MAB6</accession>
<keyword evidence="3" id="KW-0175">Coiled coil</keyword>
<dbReference type="EMBL" id="BAABEY010000036">
    <property type="protein sequence ID" value="GAA4446148.1"/>
    <property type="molecule type" value="Genomic_DNA"/>
</dbReference>
<evidence type="ECO:0000256" key="2">
    <source>
        <dbReference type="ARBA" id="ARBA00022729"/>
    </source>
</evidence>
<feature type="coiled-coil region" evidence="3">
    <location>
        <begin position="57"/>
        <end position="113"/>
    </location>
</feature>